<proteinExistence type="predicted"/>
<accession>A0AAU9CSI5</accession>
<dbReference type="Pfam" id="PF03644">
    <property type="entry name" value="Glyco_hydro_85"/>
    <property type="match status" value="1"/>
</dbReference>
<gene>
    <name evidence="3" type="ORF">FUAX_07640</name>
</gene>
<evidence type="ECO:0000313" key="4">
    <source>
        <dbReference type="Proteomes" id="UP001348817"/>
    </source>
</evidence>
<dbReference type="GO" id="GO:0005829">
    <property type="term" value="C:cytosol"/>
    <property type="evidence" value="ECO:0007669"/>
    <property type="project" value="UniProtKB-SubCell"/>
</dbReference>
<dbReference type="InterPro" id="IPR022409">
    <property type="entry name" value="PKD/Chitinase_dom"/>
</dbReference>
<dbReference type="PANTHER" id="PTHR13246:SF1">
    <property type="entry name" value="CYTOSOLIC ENDO-BETA-N-ACETYLGLUCOSAMINIDASE"/>
    <property type="match status" value="1"/>
</dbReference>
<dbReference type="SUPFAM" id="SSF49899">
    <property type="entry name" value="Concanavalin A-like lectins/glucanases"/>
    <property type="match status" value="1"/>
</dbReference>
<dbReference type="PROSITE" id="PS50093">
    <property type="entry name" value="PKD"/>
    <property type="match status" value="3"/>
</dbReference>
<dbReference type="NCBIfam" id="TIGR04183">
    <property type="entry name" value="Por_Secre_tail"/>
    <property type="match status" value="1"/>
</dbReference>
<dbReference type="Pfam" id="PF13385">
    <property type="entry name" value="Laminin_G_3"/>
    <property type="match status" value="1"/>
</dbReference>
<keyword evidence="4" id="KW-1185">Reference proteome</keyword>
<dbReference type="Gene3D" id="2.60.120.200">
    <property type="match status" value="1"/>
</dbReference>
<dbReference type="Gene3D" id="3.20.20.80">
    <property type="entry name" value="Glycosidases"/>
    <property type="match status" value="1"/>
</dbReference>
<protein>
    <recommendedName>
        <fullName evidence="2">PKD domain-containing protein</fullName>
    </recommendedName>
</protein>
<name>A0AAU9CSI5_9BACT</name>
<dbReference type="PANTHER" id="PTHR13246">
    <property type="entry name" value="ENDO BETA N-ACETYLGLUCOSAMINIDASE"/>
    <property type="match status" value="1"/>
</dbReference>
<feature type="domain" description="PKD" evidence="2">
    <location>
        <begin position="702"/>
        <end position="753"/>
    </location>
</feature>
<dbReference type="InterPro" id="IPR005201">
    <property type="entry name" value="TIM_ENGase"/>
</dbReference>
<dbReference type="Gene3D" id="2.60.120.260">
    <property type="entry name" value="Galactose-binding domain-like"/>
    <property type="match status" value="1"/>
</dbReference>
<feature type="domain" description="PKD" evidence="2">
    <location>
        <begin position="1013"/>
        <end position="1072"/>
    </location>
</feature>
<dbReference type="InterPro" id="IPR032979">
    <property type="entry name" value="ENGase"/>
</dbReference>
<dbReference type="InterPro" id="IPR013783">
    <property type="entry name" value="Ig-like_fold"/>
</dbReference>
<dbReference type="InterPro" id="IPR026444">
    <property type="entry name" value="Secre_tail"/>
</dbReference>
<dbReference type="Pfam" id="PF18911">
    <property type="entry name" value="PKD_4"/>
    <property type="match status" value="1"/>
</dbReference>
<feature type="chain" id="PRO_5043369929" description="PKD domain-containing protein" evidence="1">
    <location>
        <begin position="22"/>
        <end position="1533"/>
    </location>
</feature>
<dbReference type="SMART" id="SM00089">
    <property type="entry name" value="PKD"/>
    <property type="match status" value="3"/>
</dbReference>
<evidence type="ECO:0000259" key="2">
    <source>
        <dbReference type="PROSITE" id="PS50093"/>
    </source>
</evidence>
<dbReference type="Proteomes" id="UP001348817">
    <property type="component" value="Chromosome"/>
</dbReference>
<feature type="domain" description="PKD" evidence="2">
    <location>
        <begin position="1076"/>
        <end position="1163"/>
    </location>
</feature>
<dbReference type="InterPro" id="IPR000601">
    <property type="entry name" value="PKD_dom"/>
</dbReference>
<organism evidence="3 4">
    <name type="scientific">Fulvitalea axinellae</name>
    <dbReference type="NCBI Taxonomy" id="1182444"/>
    <lineage>
        <taxon>Bacteria</taxon>
        <taxon>Pseudomonadati</taxon>
        <taxon>Bacteroidota</taxon>
        <taxon>Cytophagia</taxon>
        <taxon>Cytophagales</taxon>
        <taxon>Persicobacteraceae</taxon>
        <taxon>Fulvitalea</taxon>
    </lineage>
</organism>
<evidence type="ECO:0000256" key="1">
    <source>
        <dbReference type="SAM" id="SignalP"/>
    </source>
</evidence>
<dbReference type="EMBL" id="AP025314">
    <property type="protein sequence ID" value="BDD08332.1"/>
    <property type="molecule type" value="Genomic_DNA"/>
</dbReference>
<dbReference type="CDD" id="cd00146">
    <property type="entry name" value="PKD"/>
    <property type="match status" value="3"/>
</dbReference>
<dbReference type="RefSeq" id="WP_338393599.1">
    <property type="nucleotide sequence ID" value="NZ_AP025314.1"/>
</dbReference>
<keyword evidence="1" id="KW-0732">Signal</keyword>
<evidence type="ECO:0000313" key="3">
    <source>
        <dbReference type="EMBL" id="BDD08332.1"/>
    </source>
</evidence>
<dbReference type="SUPFAM" id="SSF49299">
    <property type="entry name" value="PKD domain"/>
    <property type="match status" value="3"/>
</dbReference>
<sequence>MRSTFIVCLLFVMSLAGYSQSQEHVPRKIWDFNPDSPNFTLDWNESSANADPDREFHISRVPLRNKVGYKPSQVNPQLDPKRKLSDWSGLSTSARGYDDSSEQAFTFWQYMDVRAEWSYASRVVMPSAMLTEAAHRNGTKSLGMLVWANNGWHGEEFREMHRKVNGVYIHARKLVDIARYYGFDGWSYNSEYVGSYTPSAEDQKGFLEEMQAYATSIGFDEFEILWYDARSNTGRVSFANQLNNGNKDFFHRRGKTVSDVYFCNYNWGTSTIATSINTARSFGRDPYDVAVGIYMPQGANNNWSNLSPYHKISIGLWDTGYEYAHLSSDPKRSMSFTQNEMLADMWTGTSHDVRNPGQPGTGTGKIPKTFGFSYYMPAKTAITQYPFLTRFNPGQGVSFSENGDRSFERVWSDWSLQDILPAWRWWWSQGGQGLEASIDFDEAFDGSASLRVKGNLSGDNTLRLYKVKLPVSADTKISVSYKKAGAAKGEEANAAFGFAFENGQQLSPFSFHSLGQILRPGWNTVEIDLSAYAGQTMAVIALKCSGTENNYDLRIGEILLTDGAVPVPEQPVAVSADVFENVGDKFSARLDWSLPGNPSTNEEAGIRYFEIRQVLSDGSSQLVGRSSARSFLVKNHQIAKGQTELNLKVISVGLDGRTANVNSLPVSQTLDPDPDANIDLDSHTLTQGIAYRMGNGSVASHAYAWTFEGADIAASADEEPEVIFSAPGQYKVKLTATHSDGQRVNSDSVIVTVNPSEGVTAPMAEFSASVTEALPGQNIEFDYTGDPGATYGPTSGMMVDSRSGQVVSDSKIDFSGTPFTISFWIKRDASHWGYTDFMSFGNFLSMKFKNGDAIQCYVIGLGPNADVKRSKTTPMPIPIGKWQHFAMTYDGFNTRLFLNGKKVIERVTSTSVFYREGTQGRLRLGNAADRASVSLDDIRFWKEARTETQLQQDMKVEATAPYSDKLAHYWKLNENTGVTSKDEKGGADLTAGPEIAWIQGSPRLRKAEVSAPDEIRYAWSFPGAYPEMSSEARPTVSYAKSGTYPVSLKVVTSAGTHEVSKNAYIHVADDGTVNLPPVVDFEIPANAKEETPVQFTAQASDPDGSVVAYAWDFGDNTGTTEANPTHTFATAGDYNVTLTVTDSDGETAHVSKTVTVSPDLTAEVVAQAGVVSVGETWTTVNLDESFSSMVVVTAPVTEPNASVAPFVVRIRNASNDSFQVKLQALGTGTVGTRSVHYLAVEEGDYTETEHGVKLSARKVISSQTAYKWYYLGKGVATDLSAFASPVVVGQVMTENDSRWSVFYADNGSLGTPTSASAYVGKHVGAGPETTRNAETLGFIVMETGADTNLDGLRLRAGTLSGVTGMVQTPAGSTQSLGWQEVQGAVLSVAGMAGSDGAWATLLNPGVSNGSMTVSLDEDQIADSERKHLGEAVAYIAFANDTSAPQLRTSTAKPSAEPLADNRITVWPNPATDVLNIQASGEFAYSIISQSGAVVLSGNGDSRESVNIGNLSTGIYILKVSSDSQVSVIRIMKN</sequence>
<dbReference type="Gene3D" id="2.60.40.10">
    <property type="entry name" value="Immunoglobulins"/>
    <property type="match status" value="3"/>
</dbReference>
<dbReference type="GO" id="GO:0033925">
    <property type="term" value="F:mannosyl-glycoprotein endo-beta-N-acetylglucosaminidase activity"/>
    <property type="evidence" value="ECO:0007669"/>
    <property type="project" value="InterPro"/>
</dbReference>
<reference evidence="3 4" key="1">
    <citation type="submission" date="2021-12" db="EMBL/GenBank/DDBJ databases">
        <title>Genome sequencing of bacteria with rrn-lacking chromosome and rrn-plasmid.</title>
        <authorList>
            <person name="Anda M."/>
            <person name="Iwasaki W."/>
        </authorList>
    </citation>
    <scope>NUCLEOTIDE SEQUENCE [LARGE SCALE GENOMIC DNA]</scope>
    <source>
        <strain evidence="3 4">DSM 100852</strain>
    </source>
</reference>
<dbReference type="Pfam" id="PF18962">
    <property type="entry name" value="Por_Secre_tail"/>
    <property type="match status" value="1"/>
</dbReference>
<dbReference type="KEGG" id="fax:FUAX_07640"/>
<dbReference type="GO" id="GO:0005975">
    <property type="term" value="P:carbohydrate metabolic process"/>
    <property type="evidence" value="ECO:0007669"/>
    <property type="project" value="UniProtKB-ARBA"/>
</dbReference>
<feature type="signal peptide" evidence="1">
    <location>
        <begin position="1"/>
        <end position="21"/>
    </location>
</feature>
<dbReference type="InterPro" id="IPR013320">
    <property type="entry name" value="ConA-like_dom_sf"/>
</dbReference>
<dbReference type="InterPro" id="IPR035986">
    <property type="entry name" value="PKD_dom_sf"/>
</dbReference>